<protein>
    <submittedName>
        <fullName evidence="1">Uncharacterized protein</fullName>
    </submittedName>
</protein>
<evidence type="ECO:0000313" key="1">
    <source>
        <dbReference type="EMBL" id="JAH85405.1"/>
    </source>
</evidence>
<accession>A0A0E9W758</accession>
<reference evidence="1" key="2">
    <citation type="journal article" date="2015" name="Fish Shellfish Immunol.">
        <title>Early steps in the European eel (Anguilla anguilla)-Vibrio vulnificus interaction in the gills: Role of the RtxA13 toxin.</title>
        <authorList>
            <person name="Callol A."/>
            <person name="Pajuelo D."/>
            <person name="Ebbesson L."/>
            <person name="Teles M."/>
            <person name="MacKenzie S."/>
            <person name="Amaro C."/>
        </authorList>
    </citation>
    <scope>NUCLEOTIDE SEQUENCE</scope>
</reference>
<dbReference type="EMBL" id="GBXM01023172">
    <property type="protein sequence ID" value="JAH85405.1"/>
    <property type="molecule type" value="Transcribed_RNA"/>
</dbReference>
<reference evidence="1" key="1">
    <citation type="submission" date="2014-11" db="EMBL/GenBank/DDBJ databases">
        <authorList>
            <person name="Amaro Gonzalez C."/>
        </authorList>
    </citation>
    <scope>NUCLEOTIDE SEQUENCE</scope>
</reference>
<dbReference type="AlphaFoldDB" id="A0A0E9W758"/>
<organism evidence="1">
    <name type="scientific">Anguilla anguilla</name>
    <name type="common">European freshwater eel</name>
    <name type="synonym">Muraena anguilla</name>
    <dbReference type="NCBI Taxonomy" id="7936"/>
    <lineage>
        <taxon>Eukaryota</taxon>
        <taxon>Metazoa</taxon>
        <taxon>Chordata</taxon>
        <taxon>Craniata</taxon>
        <taxon>Vertebrata</taxon>
        <taxon>Euteleostomi</taxon>
        <taxon>Actinopterygii</taxon>
        <taxon>Neopterygii</taxon>
        <taxon>Teleostei</taxon>
        <taxon>Anguilliformes</taxon>
        <taxon>Anguillidae</taxon>
        <taxon>Anguilla</taxon>
    </lineage>
</organism>
<name>A0A0E9W758_ANGAN</name>
<sequence>MICDLLISVTCGDASHPHKPVSAAPVPPPGHRNAILTIYLLLFCSVLRPHVIQAELKHCCQHTGNLYKRLISTVERTNHTFIIIFN</sequence>
<proteinExistence type="predicted"/>